<evidence type="ECO:0000313" key="3">
    <source>
        <dbReference type="Proteomes" id="UP000630936"/>
    </source>
</evidence>
<keyword evidence="1" id="KW-1133">Transmembrane helix</keyword>
<keyword evidence="3" id="KW-1185">Reference proteome</keyword>
<gene>
    <name evidence="2" type="ORF">GCM10010387_26500</name>
</gene>
<dbReference type="Proteomes" id="UP000630936">
    <property type="component" value="Unassembled WGS sequence"/>
</dbReference>
<sequence>MDFTTVDGRRMTRVPSVVSIRRLSNNPLGQAELSYAPERPSRASRPLTAGFIVRTLVLAVPGVSLSSAYAVLFIVFLGS</sequence>
<keyword evidence="1" id="KW-0472">Membrane</keyword>
<reference evidence="2" key="2">
    <citation type="submission" date="2020-09" db="EMBL/GenBank/DDBJ databases">
        <authorList>
            <person name="Sun Q."/>
            <person name="Ohkuma M."/>
        </authorList>
    </citation>
    <scope>NUCLEOTIDE SEQUENCE</scope>
    <source>
        <strain evidence="2">JCM 4988</strain>
    </source>
</reference>
<protein>
    <submittedName>
        <fullName evidence="2">Uncharacterized protein</fullName>
    </submittedName>
</protein>
<dbReference type="EMBL" id="BMWG01000006">
    <property type="protein sequence ID" value="GGZ31321.1"/>
    <property type="molecule type" value="Genomic_DNA"/>
</dbReference>
<comment type="caution">
    <text evidence="2">The sequence shown here is derived from an EMBL/GenBank/DDBJ whole genome shotgun (WGS) entry which is preliminary data.</text>
</comment>
<proteinExistence type="predicted"/>
<organism evidence="2 3">
    <name type="scientific">Streptomyces inusitatus</name>
    <dbReference type="NCBI Taxonomy" id="68221"/>
    <lineage>
        <taxon>Bacteria</taxon>
        <taxon>Bacillati</taxon>
        <taxon>Actinomycetota</taxon>
        <taxon>Actinomycetes</taxon>
        <taxon>Kitasatosporales</taxon>
        <taxon>Streptomycetaceae</taxon>
        <taxon>Streptomyces</taxon>
    </lineage>
</organism>
<keyword evidence="1" id="KW-0812">Transmembrane</keyword>
<dbReference type="AlphaFoldDB" id="A0A918Q5E6"/>
<feature type="transmembrane region" description="Helical" evidence="1">
    <location>
        <begin position="51"/>
        <end position="77"/>
    </location>
</feature>
<evidence type="ECO:0000313" key="2">
    <source>
        <dbReference type="EMBL" id="GGZ31321.1"/>
    </source>
</evidence>
<name>A0A918Q5E6_9ACTN</name>
<reference evidence="2" key="1">
    <citation type="journal article" date="2014" name="Int. J. Syst. Evol. Microbiol.">
        <title>Complete genome sequence of Corynebacterium casei LMG S-19264T (=DSM 44701T), isolated from a smear-ripened cheese.</title>
        <authorList>
            <consortium name="US DOE Joint Genome Institute (JGI-PGF)"/>
            <person name="Walter F."/>
            <person name="Albersmeier A."/>
            <person name="Kalinowski J."/>
            <person name="Ruckert C."/>
        </authorList>
    </citation>
    <scope>NUCLEOTIDE SEQUENCE</scope>
    <source>
        <strain evidence="2">JCM 4988</strain>
    </source>
</reference>
<evidence type="ECO:0000256" key="1">
    <source>
        <dbReference type="SAM" id="Phobius"/>
    </source>
</evidence>
<accession>A0A918Q5E6</accession>